<accession>A0A8S5QNQ5</accession>
<evidence type="ECO:0000256" key="2">
    <source>
        <dbReference type="SAM" id="Phobius"/>
    </source>
</evidence>
<feature type="transmembrane region" description="Helical" evidence="2">
    <location>
        <begin position="28"/>
        <end position="51"/>
    </location>
</feature>
<organism evidence="3">
    <name type="scientific">Siphoviridae sp. cttOT32</name>
    <dbReference type="NCBI Taxonomy" id="2826493"/>
    <lineage>
        <taxon>Viruses</taxon>
        <taxon>Duplodnaviria</taxon>
        <taxon>Heunggongvirae</taxon>
        <taxon>Uroviricota</taxon>
        <taxon>Caudoviricetes</taxon>
    </lineage>
</organism>
<name>A0A8S5QNQ5_9CAUD</name>
<evidence type="ECO:0000256" key="1">
    <source>
        <dbReference type="SAM" id="MobiDB-lite"/>
    </source>
</evidence>
<protein>
    <submittedName>
        <fullName evidence="3">Holin</fullName>
    </submittedName>
</protein>
<feature type="region of interest" description="Disordered" evidence="1">
    <location>
        <begin position="151"/>
        <end position="181"/>
    </location>
</feature>
<dbReference type="EMBL" id="BK015694">
    <property type="protein sequence ID" value="DAE20449.1"/>
    <property type="molecule type" value="Genomic_DNA"/>
</dbReference>
<keyword evidence="2" id="KW-1133">Transmembrane helix</keyword>
<feature type="transmembrane region" description="Helical" evidence="2">
    <location>
        <begin position="95"/>
        <end position="112"/>
    </location>
</feature>
<keyword evidence="2" id="KW-0812">Transmembrane</keyword>
<evidence type="ECO:0000313" key="3">
    <source>
        <dbReference type="EMBL" id="DAE20449.1"/>
    </source>
</evidence>
<proteinExistence type="predicted"/>
<reference evidence="3" key="1">
    <citation type="journal article" date="2021" name="Proc. Natl. Acad. Sci. U.S.A.">
        <title>A Catalog of Tens of Thousands of Viruses from Human Metagenomes Reveals Hidden Associations with Chronic Diseases.</title>
        <authorList>
            <person name="Tisza M.J."/>
            <person name="Buck C.B."/>
        </authorList>
    </citation>
    <scope>NUCLEOTIDE SEQUENCE</scope>
    <source>
        <strain evidence="3">CttOT32</strain>
    </source>
</reference>
<sequence>MFDKIMDGVFDTARVASLAFLLTVTNDVMTFFVLIILFGTLNFIVGLIAGLRAGEKYSHKKAFHAFFEYAIAAIVILFTAAGARLIEPGGNYTDLLRLLTTLFALVYSKNIIRNFKKIQPDNEFIAVLDILINTKYLDFIKKLKNAKLHNPRANRVNDGGGEEDQQRSDPGSGGESETVNQ</sequence>
<keyword evidence="2" id="KW-0472">Membrane</keyword>
<feature type="transmembrane region" description="Helical" evidence="2">
    <location>
        <begin position="63"/>
        <end position="83"/>
    </location>
</feature>